<dbReference type="InterPro" id="IPR036390">
    <property type="entry name" value="WH_DNA-bd_sf"/>
</dbReference>
<dbReference type="EMBL" id="JANSKA010000008">
    <property type="protein sequence ID" value="MCR9037285.1"/>
    <property type="molecule type" value="Genomic_DNA"/>
</dbReference>
<feature type="domain" description="HTH gntR-type" evidence="4">
    <location>
        <begin position="4"/>
        <end position="72"/>
    </location>
</feature>
<organism evidence="5 6">
    <name type="scientific">Tractidigestivibacter montrealensis</name>
    <dbReference type="NCBI Taxonomy" id="2972466"/>
    <lineage>
        <taxon>Bacteria</taxon>
        <taxon>Bacillati</taxon>
        <taxon>Actinomycetota</taxon>
        <taxon>Coriobacteriia</taxon>
        <taxon>Coriobacteriales</taxon>
        <taxon>Atopobiaceae</taxon>
        <taxon>Tractidigestivibacter</taxon>
    </lineage>
</organism>
<dbReference type="CDD" id="cd07377">
    <property type="entry name" value="WHTH_GntR"/>
    <property type="match status" value="1"/>
</dbReference>
<evidence type="ECO:0000256" key="1">
    <source>
        <dbReference type="ARBA" id="ARBA00023015"/>
    </source>
</evidence>
<evidence type="ECO:0000313" key="6">
    <source>
        <dbReference type="Proteomes" id="UP001204320"/>
    </source>
</evidence>
<keyword evidence="6" id="KW-1185">Reference proteome</keyword>
<comment type="caution">
    <text evidence="5">The sequence shown here is derived from an EMBL/GenBank/DDBJ whole genome shotgun (WGS) entry which is preliminary data.</text>
</comment>
<proteinExistence type="predicted"/>
<dbReference type="RefSeq" id="WP_258499687.1">
    <property type="nucleotide sequence ID" value="NZ_JANSKA010000008.1"/>
</dbReference>
<dbReference type="Gene3D" id="3.40.1410.10">
    <property type="entry name" value="Chorismate lyase-like"/>
    <property type="match status" value="1"/>
</dbReference>
<dbReference type="InterPro" id="IPR028978">
    <property type="entry name" value="Chorismate_lyase_/UTRA_dom_sf"/>
</dbReference>
<reference evidence="5 6" key="1">
    <citation type="submission" date="2022-08" db="EMBL/GenBank/DDBJ databases">
        <title>Tractidigestivibacter montrealensis type strain KD21.</title>
        <authorList>
            <person name="Diop K."/>
            <person name="Richard C."/>
            <person name="Routy B."/>
        </authorList>
    </citation>
    <scope>NUCLEOTIDE SEQUENCE [LARGE SCALE GENOMIC DNA]</scope>
    <source>
        <strain evidence="5 6">KD21</strain>
    </source>
</reference>
<evidence type="ECO:0000259" key="4">
    <source>
        <dbReference type="PROSITE" id="PS50949"/>
    </source>
</evidence>
<sequence length="237" mass="26393">MSAKPKYQQVEEYIRGLISAGRISVGEKIPTEQELCDQFGFSRMTINKSLNNLASSGYISRIPGKGSFVTAQHVRKSLLAGDSFTEDMQHIGMKAGSKLLSYEVLPASQFPVASQKLCCNSEELIHHFLRLRTGDGKPIAISDTYVSSQIIPAISVEALNESFYAYVRTLGIHVAGCDMEISATLPTEEQQRLLGLDDGAILQMTHVTYAEYKGTKVPFEYITTYYNGDLYSYRFEM</sequence>
<keyword evidence="3" id="KW-0804">Transcription</keyword>
<dbReference type="SMART" id="SM00345">
    <property type="entry name" value="HTH_GNTR"/>
    <property type="match status" value="1"/>
</dbReference>
<keyword evidence="2" id="KW-0238">DNA-binding</keyword>
<dbReference type="InterPro" id="IPR036388">
    <property type="entry name" value="WH-like_DNA-bd_sf"/>
</dbReference>
<protein>
    <submittedName>
        <fullName evidence="5">GntR family transcriptional regulator</fullName>
    </submittedName>
</protein>
<dbReference type="InterPro" id="IPR000524">
    <property type="entry name" value="Tscrpt_reg_HTH_GntR"/>
</dbReference>
<dbReference type="SMART" id="SM00866">
    <property type="entry name" value="UTRA"/>
    <property type="match status" value="1"/>
</dbReference>
<dbReference type="PRINTS" id="PR00035">
    <property type="entry name" value="HTHGNTR"/>
</dbReference>
<dbReference type="SUPFAM" id="SSF46785">
    <property type="entry name" value="Winged helix' DNA-binding domain"/>
    <property type="match status" value="1"/>
</dbReference>
<dbReference type="InterPro" id="IPR050679">
    <property type="entry name" value="Bact_HTH_transcr_reg"/>
</dbReference>
<dbReference type="Pfam" id="PF07702">
    <property type="entry name" value="UTRA"/>
    <property type="match status" value="1"/>
</dbReference>
<dbReference type="Proteomes" id="UP001204320">
    <property type="component" value="Unassembled WGS sequence"/>
</dbReference>
<keyword evidence="1" id="KW-0805">Transcription regulation</keyword>
<dbReference type="PANTHER" id="PTHR44846">
    <property type="entry name" value="MANNOSYL-D-GLYCERATE TRANSPORT/METABOLISM SYSTEM REPRESSOR MNGR-RELATED"/>
    <property type="match status" value="1"/>
</dbReference>
<dbReference type="Pfam" id="PF00392">
    <property type="entry name" value="GntR"/>
    <property type="match status" value="1"/>
</dbReference>
<dbReference type="SUPFAM" id="SSF64288">
    <property type="entry name" value="Chorismate lyase-like"/>
    <property type="match status" value="1"/>
</dbReference>
<evidence type="ECO:0000256" key="3">
    <source>
        <dbReference type="ARBA" id="ARBA00023163"/>
    </source>
</evidence>
<dbReference type="PANTHER" id="PTHR44846:SF1">
    <property type="entry name" value="MANNOSYL-D-GLYCERATE TRANSPORT_METABOLISM SYSTEM REPRESSOR MNGR-RELATED"/>
    <property type="match status" value="1"/>
</dbReference>
<dbReference type="InterPro" id="IPR011663">
    <property type="entry name" value="UTRA"/>
</dbReference>
<accession>A0ABT1ZAP6</accession>
<gene>
    <name evidence="5" type="ORF">NVS32_10025</name>
</gene>
<dbReference type="Gene3D" id="1.10.10.10">
    <property type="entry name" value="Winged helix-like DNA-binding domain superfamily/Winged helix DNA-binding domain"/>
    <property type="match status" value="1"/>
</dbReference>
<evidence type="ECO:0000256" key="2">
    <source>
        <dbReference type="ARBA" id="ARBA00023125"/>
    </source>
</evidence>
<dbReference type="PROSITE" id="PS50949">
    <property type="entry name" value="HTH_GNTR"/>
    <property type="match status" value="1"/>
</dbReference>
<name>A0ABT1ZAP6_9ACTN</name>
<evidence type="ECO:0000313" key="5">
    <source>
        <dbReference type="EMBL" id="MCR9037285.1"/>
    </source>
</evidence>